<evidence type="ECO:0000313" key="3">
    <source>
        <dbReference type="WBParaSite" id="nRc.2.0.1.t34069-RA"/>
    </source>
</evidence>
<dbReference type="Pfam" id="PF00089">
    <property type="entry name" value="Trypsin"/>
    <property type="match status" value="1"/>
</dbReference>
<sequence>EGSYNVATDPDKYKIAFVEEDSIGNETGRIDFIDVRRILIHPKFNYSYDGYELAVVRLASPVKISNNLKPAVLSRLPLTEVAECSLTGWTRQFNFSIHSDEMFLADRDRNEHLRFLVRSTVTLPGVKVGDENSTIVANIPSLPSNKLFFARTEICVPLMCWKDGQQFVQGLVNRKESEIIHSARITYENDKSVYFVNVATHHQWIIEAIEYSDVPIVFHNQLDEYESKMKLDKTLSAGSTLKNKNYEKVWHGGLLYNKIDVKSNKIAFVDNQNQAQIWGSTVEENSYDCTITCYLQNNGNPCSYSKQSKECFFASKVVEPTSHSREVISIYFKGN</sequence>
<proteinExistence type="predicted"/>
<dbReference type="InterPro" id="IPR001254">
    <property type="entry name" value="Trypsin_dom"/>
</dbReference>
<dbReference type="GO" id="GO:0006508">
    <property type="term" value="P:proteolysis"/>
    <property type="evidence" value="ECO:0007669"/>
    <property type="project" value="InterPro"/>
</dbReference>
<feature type="domain" description="Peptidase S1" evidence="1">
    <location>
        <begin position="9"/>
        <end position="100"/>
    </location>
</feature>
<evidence type="ECO:0000313" key="2">
    <source>
        <dbReference type="Proteomes" id="UP000887565"/>
    </source>
</evidence>
<evidence type="ECO:0000259" key="1">
    <source>
        <dbReference type="Pfam" id="PF00089"/>
    </source>
</evidence>
<dbReference type="Gene3D" id="2.40.10.10">
    <property type="entry name" value="Trypsin-like serine proteases"/>
    <property type="match status" value="1"/>
</dbReference>
<dbReference type="GO" id="GO:0004252">
    <property type="term" value="F:serine-type endopeptidase activity"/>
    <property type="evidence" value="ECO:0007669"/>
    <property type="project" value="InterPro"/>
</dbReference>
<name>A0A915K7B0_ROMCU</name>
<accession>A0A915K7B0</accession>
<protein>
    <submittedName>
        <fullName evidence="3">Peptidase S1 domain-containing protein</fullName>
    </submittedName>
</protein>
<keyword evidence="2" id="KW-1185">Reference proteome</keyword>
<dbReference type="SUPFAM" id="SSF50494">
    <property type="entry name" value="Trypsin-like serine proteases"/>
    <property type="match status" value="1"/>
</dbReference>
<dbReference type="Proteomes" id="UP000887565">
    <property type="component" value="Unplaced"/>
</dbReference>
<reference evidence="3" key="1">
    <citation type="submission" date="2022-11" db="UniProtKB">
        <authorList>
            <consortium name="WormBaseParasite"/>
        </authorList>
    </citation>
    <scope>IDENTIFICATION</scope>
</reference>
<dbReference type="InterPro" id="IPR043504">
    <property type="entry name" value="Peptidase_S1_PA_chymotrypsin"/>
</dbReference>
<organism evidence="2 3">
    <name type="scientific">Romanomermis culicivorax</name>
    <name type="common">Nematode worm</name>
    <dbReference type="NCBI Taxonomy" id="13658"/>
    <lineage>
        <taxon>Eukaryota</taxon>
        <taxon>Metazoa</taxon>
        <taxon>Ecdysozoa</taxon>
        <taxon>Nematoda</taxon>
        <taxon>Enoplea</taxon>
        <taxon>Dorylaimia</taxon>
        <taxon>Mermithida</taxon>
        <taxon>Mermithoidea</taxon>
        <taxon>Mermithidae</taxon>
        <taxon>Romanomermis</taxon>
    </lineage>
</organism>
<dbReference type="AlphaFoldDB" id="A0A915K7B0"/>
<dbReference type="InterPro" id="IPR009003">
    <property type="entry name" value="Peptidase_S1_PA"/>
</dbReference>
<dbReference type="WBParaSite" id="nRc.2.0.1.t34069-RA">
    <property type="protein sequence ID" value="nRc.2.0.1.t34069-RA"/>
    <property type="gene ID" value="nRc.2.0.1.g34069"/>
</dbReference>